<dbReference type="GO" id="GO:0000981">
    <property type="term" value="F:DNA-binding transcription factor activity, RNA polymerase II-specific"/>
    <property type="evidence" value="ECO:0007669"/>
    <property type="project" value="InterPro"/>
</dbReference>
<dbReference type="SMART" id="SM00360">
    <property type="entry name" value="RRM"/>
    <property type="match status" value="1"/>
</dbReference>
<dbReference type="Pfam" id="PF00076">
    <property type="entry name" value="RRM_1"/>
    <property type="match status" value="1"/>
</dbReference>
<feature type="region of interest" description="Disordered" evidence="3">
    <location>
        <begin position="91"/>
        <end position="137"/>
    </location>
</feature>
<sequence length="917" mass="101843">MYPYNPENAYGRPPIQAPPGIQMPPGFGFPPGLNPAGSGPPNFTAPGAPGSTPHAAQASGPNRQGIPAFTPPASLPNINFNAPIIRLGTASTKQQPLPGGSSHQQSPGLSHPPANSKAPLNQNSNSSSTRESASGFIPPTIDEQLKSVFVGSLPPFFEDQWIERILKAAGPVRRWIRVSDEGGKPRNYGFCEYETFEGVLAALTAIHELSIIHPDDHDKTSNISVTNDDRADDILDKLKTQEATDAADGGSGAVDIGSRYESIRLAISGIISEYSDPDRHLDARQQDKTGNSDKNQDSTDDDLNKTDQGQPEVVTISLTIDDELADIPADMRETVSKEIAAFRERSNRRDVERIKREEEIEQQERDRISGGRGYRFVSPPASAPTGPSAGPNSIPIGPSRLRNDIPFSAPTGPAAQSVKFVNGSTSRLPQEDEDSDASDSELEFRRKQKKTREVDAIFLDHERRWLNRERSRTSAIERESVRDKEDVRREEIERGAMALRLSEWNDDVEMDRRVEDYYIDRSLWIRNRAQFRSREKEMDTRDRAAEERLLDSEKRASEARTVDSLREKVTNKDEQASEKEPQQPRIKLSLGASVRNKATDLTRPRRTVADIEGLLEDEEEDSSKTRRVLVPIQYEDSVGADDESREELVKALAQEIPSDKNGLWNWKVNWEFVDDAMIKEKLQPFVEKKIVEYLGVQEQELINFVLEHIKRRGSATDLVKELEMALDEDAEVLNIQLSTKMMREMEEGTNAPPTTSSNLQGSAQFATTQSTSHSGFRRQRASRACETCHARKVRCDAASLGVPCTNCVAFSIECKIPTPKRKKAALSEAKQKEDESQVKLNQDSKSASPGAAPRVVVRDQPPYEADEPSLSTITPDSLAEPEASPFVQFLKPKFARAPIKDAGRVAYLGRNPPRTLG</sequence>
<dbReference type="SUPFAM" id="SSF54928">
    <property type="entry name" value="RNA-binding domain, RBD"/>
    <property type="match status" value="1"/>
</dbReference>
<feature type="region of interest" description="Disordered" evidence="3">
    <location>
        <begin position="1"/>
        <end position="73"/>
    </location>
</feature>
<dbReference type="PANTHER" id="PTHR18806:SF4">
    <property type="entry name" value="RNA-BINDING PROTEIN 25"/>
    <property type="match status" value="1"/>
</dbReference>
<dbReference type="Proteomes" id="UP000472727">
    <property type="component" value="Unassembled WGS sequence"/>
</dbReference>
<dbReference type="PROSITE" id="PS50102">
    <property type="entry name" value="RRM"/>
    <property type="match status" value="1"/>
</dbReference>
<dbReference type="InterPro" id="IPR001138">
    <property type="entry name" value="Zn2Cys6_DnaBD"/>
</dbReference>
<feature type="compositionally biased region" description="Polar residues" evidence="3">
    <location>
        <begin position="91"/>
        <end position="108"/>
    </location>
</feature>
<dbReference type="InterPro" id="IPR052768">
    <property type="entry name" value="RBM25"/>
</dbReference>
<dbReference type="GO" id="GO:0008270">
    <property type="term" value="F:zinc ion binding"/>
    <property type="evidence" value="ECO:0007669"/>
    <property type="project" value="InterPro"/>
</dbReference>
<feature type="compositionally biased region" description="Basic and acidic residues" evidence="3">
    <location>
        <begin position="354"/>
        <end position="369"/>
    </location>
</feature>
<keyword evidence="1" id="KW-0539">Nucleus</keyword>
<feature type="compositionally biased region" description="Polar residues" evidence="3">
    <location>
        <begin position="751"/>
        <end position="774"/>
    </location>
</feature>
<dbReference type="Gene3D" id="4.10.240.10">
    <property type="entry name" value="Zn(2)-C6 fungal-type DNA-binding domain"/>
    <property type="match status" value="1"/>
</dbReference>
<evidence type="ECO:0000256" key="2">
    <source>
        <dbReference type="PROSITE-ProRule" id="PRU00176"/>
    </source>
</evidence>
<evidence type="ECO:0000313" key="7">
    <source>
        <dbReference type="EMBL" id="KAF3200965.1"/>
    </source>
</evidence>
<feature type="compositionally biased region" description="Acidic residues" evidence="3">
    <location>
        <begin position="431"/>
        <end position="441"/>
    </location>
</feature>
<dbReference type="CDD" id="cd12446">
    <property type="entry name" value="RRM_RBM25"/>
    <property type="match status" value="1"/>
</dbReference>
<feature type="region of interest" description="Disordered" evidence="3">
    <location>
        <begin position="746"/>
        <end position="778"/>
    </location>
</feature>
<accession>A0A7C8UEY4</accession>
<dbReference type="SMART" id="SM00066">
    <property type="entry name" value="GAL4"/>
    <property type="match status" value="1"/>
</dbReference>
<dbReference type="SMART" id="SM00311">
    <property type="entry name" value="PWI"/>
    <property type="match status" value="1"/>
</dbReference>
<dbReference type="PROSITE" id="PS51025">
    <property type="entry name" value="PWI"/>
    <property type="match status" value="1"/>
</dbReference>
<dbReference type="InterPro" id="IPR034268">
    <property type="entry name" value="RBM25_RRM"/>
</dbReference>
<dbReference type="Gene3D" id="3.30.70.330">
    <property type="match status" value="1"/>
</dbReference>
<dbReference type="InterPro" id="IPR036864">
    <property type="entry name" value="Zn2-C6_fun-type_DNA-bd_sf"/>
</dbReference>
<dbReference type="InterPro" id="IPR000504">
    <property type="entry name" value="RRM_dom"/>
</dbReference>
<feature type="region of interest" description="Disordered" evidence="3">
    <location>
        <begin position="354"/>
        <end position="446"/>
    </location>
</feature>
<dbReference type="SUPFAM" id="SSF57701">
    <property type="entry name" value="Zn2/Cys6 DNA-binding domain"/>
    <property type="match status" value="1"/>
</dbReference>
<dbReference type="CDD" id="cd00067">
    <property type="entry name" value="GAL4"/>
    <property type="match status" value="1"/>
</dbReference>
<dbReference type="GO" id="GO:0003729">
    <property type="term" value="F:mRNA binding"/>
    <property type="evidence" value="ECO:0007669"/>
    <property type="project" value="TreeGrafter"/>
</dbReference>
<feature type="region of interest" description="Disordered" evidence="3">
    <location>
        <begin position="277"/>
        <end position="313"/>
    </location>
</feature>
<feature type="compositionally biased region" description="Basic and acidic residues" evidence="3">
    <location>
        <begin position="535"/>
        <end position="582"/>
    </location>
</feature>
<dbReference type="Pfam" id="PF00172">
    <property type="entry name" value="Zn_clus"/>
    <property type="match status" value="1"/>
</dbReference>
<proteinExistence type="predicted"/>
<protein>
    <submittedName>
        <fullName evidence="7">Transcriptional activator of fatty acid utilization, variant 2</fullName>
    </submittedName>
</protein>
<reference evidence="7 8" key="1">
    <citation type="submission" date="2019-06" db="EMBL/GenBank/DDBJ databases">
        <authorList>
            <person name="Palmer J.M."/>
        </authorList>
    </citation>
    <scope>NUCLEOTIDE SEQUENCE [LARGE SCALE GENOMIC DNA]</scope>
    <source>
        <strain evidence="7 8">TWF106</strain>
    </source>
</reference>
<feature type="domain" description="Zn(2)-C6 fungal-type" evidence="4">
    <location>
        <begin position="784"/>
        <end position="816"/>
    </location>
</feature>
<evidence type="ECO:0000256" key="1">
    <source>
        <dbReference type="ARBA" id="ARBA00023242"/>
    </source>
</evidence>
<dbReference type="PROSITE" id="PS00463">
    <property type="entry name" value="ZN2_CY6_FUNGAL_1"/>
    <property type="match status" value="1"/>
</dbReference>
<dbReference type="PROSITE" id="PS50048">
    <property type="entry name" value="ZN2_CY6_FUNGAL_2"/>
    <property type="match status" value="1"/>
</dbReference>
<feature type="domain" description="RRM" evidence="5">
    <location>
        <begin position="146"/>
        <end position="228"/>
    </location>
</feature>
<feature type="region of interest" description="Disordered" evidence="3">
    <location>
        <begin position="828"/>
        <end position="878"/>
    </location>
</feature>
<dbReference type="InterPro" id="IPR002483">
    <property type="entry name" value="PWI_dom"/>
</dbReference>
<dbReference type="InterPro" id="IPR035979">
    <property type="entry name" value="RBD_domain_sf"/>
</dbReference>
<keyword evidence="2" id="KW-0694">RNA-binding</keyword>
<dbReference type="GO" id="GO:0005681">
    <property type="term" value="C:spliceosomal complex"/>
    <property type="evidence" value="ECO:0007669"/>
    <property type="project" value="TreeGrafter"/>
</dbReference>
<evidence type="ECO:0000256" key="3">
    <source>
        <dbReference type="SAM" id="MobiDB-lite"/>
    </source>
</evidence>
<feature type="compositionally biased region" description="Low complexity" evidence="3">
    <location>
        <begin position="121"/>
        <end position="134"/>
    </location>
</feature>
<dbReference type="AlphaFoldDB" id="A0A7C8UEY4"/>
<gene>
    <name evidence="7" type="primary">CTF1</name>
    <name evidence="7" type="ORF">TWF106_003079</name>
</gene>
<feature type="compositionally biased region" description="Low complexity" evidence="3">
    <location>
        <begin position="18"/>
        <end position="37"/>
    </location>
</feature>
<feature type="compositionally biased region" description="Basic and acidic residues" evidence="3">
    <location>
        <begin position="277"/>
        <end position="305"/>
    </location>
</feature>
<evidence type="ECO:0000259" key="4">
    <source>
        <dbReference type="PROSITE" id="PS50048"/>
    </source>
</evidence>
<dbReference type="Gene3D" id="1.20.1390.10">
    <property type="entry name" value="PWI domain"/>
    <property type="match status" value="1"/>
</dbReference>
<feature type="compositionally biased region" description="Low complexity" evidence="3">
    <location>
        <begin position="378"/>
        <end position="391"/>
    </location>
</feature>
<name>A0A7C8UEY4_ORBOL</name>
<feature type="domain" description="PWI" evidence="6">
    <location>
        <begin position="661"/>
        <end position="758"/>
    </location>
</feature>
<dbReference type="Pfam" id="PF01480">
    <property type="entry name" value="PWI"/>
    <property type="match status" value="1"/>
</dbReference>
<dbReference type="EMBL" id="WIWS01000163">
    <property type="protein sequence ID" value="KAF3200965.1"/>
    <property type="molecule type" value="Genomic_DNA"/>
</dbReference>
<feature type="region of interest" description="Disordered" evidence="3">
    <location>
        <begin position="535"/>
        <end position="587"/>
    </location>
</feature>
<dbReference type="PANTHER" id="PTHR18806">
    <property type="entry name" value="RBM25 PROTEIN"/>
    <property type="match status" value="1"/>
</dbReference>
<organism evidence="7 8">
    <name type="scientific">Orbilia oligospora</name>
    <name type="common">Nematode-trapping fungus</name>
    <name type="synonym">Arthrobotrys oligospora</name>
    <dbReference type="NCBI Taxonomy" id="2813651"/>
    <lineage>
        <taxon>Eukaryota</taxon>
        <taxon>Fungi</taxon>
        <taxon>Dikarya</taxon>
        <taxon>Ascomycota</taxon>
        <taxon>Pezizomycotina</taxon>
        <taxon>Orbiliomycetes</taxon>
        <taxon>Orbiliales</taxon>
        <taxon>Orbiliaceae</taxon>
        <taxon>Orbilia</taxon>
    </lineage>
</organism>
<evidence type="ECO:0000259" key="6">
    <source>
        <dbReference type="PROSITE" id="PS51025"/>
    </source>
</evidence>
<evidence type="ECO:0000313" key="8">
    <source>
        <dbReference type="Proteomes" id="UP000472727"/>
    </source>
</evidence>
<evidence type="ECO:0000259" key="5">
    <source>
        <dbReference type="PROSITE" id="PS50102"/>
    </source>
</evidence>
<dbReference type="InterPro" id="IPR012677">
    <property type="entry name" value="Nucleotide-bd_a/b_plait_sf"/>
</dbReference>
<comment type="caution">
    <text evidence="7">The sequence shown here is derived from an EMBL/GenBank/DDBJ whole genome shotgun (WGS) entry which is preliminary data.</text>
</comment>
<feature type="compositionally biased region" description="Polar residues" evidence="3">
    <location>
        <begin position="838"/>
        <end position="847"/>
    </location>
</feature>